<accession>A0A0N4VAW5</accession>
<dbReference type="InterPro" id="IPR051093">
    <property type="entry name" value="Neuroligin/BSAL"/>
</dbReference>
<organism evidence="7">
    <name type="scientific">Enterobius vermicularis</name>
    <name type="common">Human pinworm</name>
    <dbReference type="NCBI Taxonomy" id="51028"/>
    <lineage>
        <taxon>Eukaryota</taxon>
        <taxon>Metazoa</taxon>
        <taxon>Ecdysozoa</taxon>
        <taxon>Nematoda</taxon>
        <taxon>Chromadorea</taxon>
        <taxon>Rhabditida</taxon>
        <taxon>Spirurina</taxon>
        <taxon>Oxyuridomorpha</taxon>
        <taxon>Oxyuroidea</taxon>
        <taxon>Oxyuridae</taxon>
        <taxon>Enterobius</taxon>
    </lineage>
</organism>
<proteinExistence type="inferred from homology"/>
<dbReference type="OrthoDB" id="5856135at2759"/>
<keyword evidence="2 3" id="KW-0732">Signal</keyword>
<evidence type="ECO:0000313" key="7">
    <source>
        <dbReference type="WBParaSite" id="EVEC_0000765501-mRNA-1"/>
    </source>
</evidence>
<dbReference type="WBParaSite" id="EVEC_0000765501-mRNA-1">
    <property type="protein sequence ID" value="EVEC_0000765501-mRNA-1"/>
    <property type="gene ID" value="EVEC_0000765501"/>
</dbReference>
<evidence type="ECO:0000256" key="1">
    <source>
        <dbReference type="ARBA" id="ARBA00005964"/>
    </source>
</evidence>
<dbReference type="SUPFAM" id="SSF53474">
    <property type="entry name" value="alpha/beta-Hydrolases"/>
    <property type="match status" value="1"/>
</dbReference>
<dbReference type="Pfam" id="PF00135">
    <property type="entry name" value="COesterase"/>
    <property type="match status" value="1"/>
</dbReference>
<evidence type="ECO:0000259" key="4">
    <source>
        <dbReference type="Pfam" id="PF00135"/>
    </source>
</evidence>
<dbReference type="InterPro" id="IPR002018">
    <property type="entry name" value="CarbesteraseB"/>
</dbReference>
<feature type="signal peptide" evidence="3">
    <location>
        <begin position="1"/>
        <end position="17"/>
    </location>
</feature>
<dbReference type="Proteomes" id="UP000274131">
    <property type="component" value="Unassembled WGS sequence"/>
</dbReference>
<dbReference type="InterPro" id="IPR029058">
    <property type="entry name" value="AB_hydrolase_fold"/>
</dbReference>
<evidence type="ECO:0000256" key="3">
    <source>
        <dbReference type="SAM" id="SignalP"/>
    </source>
</evidence>
<comment type="similarity">
    <text evidence="1">Belongs to the type-B carboxylesterase/lipase family.</text>
</comment>
<dbReference type="PANTHER" id="PTHR43903">
    <property type="entry name" value="NEUROLIGIN"/>
    <property type="match status" value="1"/>
</dbReference>
<dbReference type="STRING" id="51028.A0A0N4VAW5"/>
<evidence type="ECO:0000313" key="6">
    <source>
        <dbReference type="Proteomes" id="UP000274131"/>
    </source>
</evidence>
<gene>
    <name evidence="5" type="ORF">EVEC_LOCUS7139</name>
</gene>
<sequence>MFLQILPVLLAVQQVLPAPEVTTTGGNIHGIIYEQQNVIGYLGIPYALPPLGDRRLEEAVESVSSVNRIEANTWPKKCFNFKTKLEMSTKSEDCLYLSILLPKVNGGTKNTEKLHLLVIFTNDDFEETTLLNFTTKNLAIAVVHFRQGPLGFFADKNLGVTDVQMAIQWLNKNQQIFGYSDLTLLAENDDAALLAYALAETEINFARAILLNGNTATRRFNPEYRRLKGTLRFLKALDCLKDKADETKACLKVTSIDRIVQAVPSSTDEDFQVTYKREDFDKFMDKFFRETEFKNVNLLKQLAYYHYLERDLISPDTYALWRATRKMLLDRDFLVPTRNLLSSLKPTTNPVYVLEYDAENPIAKCLQLRTHQFMAAFCSRVWNYFTRYAIHGEPAENKCDLKDPSWPKLGSKKRNYYLKVDAEGEVTWQSKFYQPAFAFWKTLIPMIENLKLQNTPKIATNNRSSKTEL</sequence>
<reference evidence="5 6" key="2">
    <citation type="submission" date="2018-10" db="EMBL/GenBank/DDBJ databases">
        <authorList>
            <consortium name="Pathogen Informatics"/>
        </authorList>
    </citation>
    <scope>NUCLEOTIDE SEQUENCE [LARGE SCALE GENOMIC DNA]</scope>
</reference>
<evidence type="ECO:0000313" key="5">
    <source>
        <dbReference type="EMBL" id="VDD92388.1"/>
    </source>
</evidence>
<dbReference type="PROSITE" id="PS00941">
    <property type="entry name" value="CARBOXYLESTERASE_B_2"/>
    <property type="match status" value="1"/>
</dbReference>
<evidence type="ECO:0000256" key="2">
    <source>
        <dbReference type="ARBA" id="ARBA00022729"/>
    </source>
</evidence>
<protein>
    <submittedName>
        <fullName evidence="7">COesterase domain-containing protein</fullName>
    </submittedName>
</protein>
<keyword evidence="6" id="KW-1185">Reference proteome</keyword>
<dbReference type="EMBL" id="UXUI01008794">
    <property type="protein sequence ID" value="VDD92388.1"/>
    <property type="molecule type" value="Genomic_DNA"/>
</dbReference>
<dbReference type="AlphaFoldDB" id="A0A0N4VAW5"/>
<name>A0A0N4VAW5_ENTVE</name>
<feature type="domain" description="Carboxylesterase type B" evidence="4">
    <location>
        <begin position="18"/>
        <end position="266"/>
    </location>
</feature>
<reference evidence="7" key="1">
    <citation type="submission" date="2017-02" db="UniProtKB">
        <authorList>
            <consortium name="WormBaseParasite"/>
        </authorList>
    </citation>
    <scope>IDENTIFICATION</scope>
</reference>
<feature type="chain" id="PRO_5043122768" evidence="3">
    <location>
        <begin position="18"/>
        <end position="469"/>
    </location>
</feature>
<dbReference type="InterPro" id="IPR019819">
    <property type="entry name" value="Carboxylesterase_B_CS"/>
</dbReference>
<dbReference type="Gene3D" id="3.40.50.1820">
    <property type="entry name" value="alpha/beta hydrolase"/>
    <property type="match status" value="2"/>
</dbReference>